<dbReference type="Proteomes" id="UP000254545">
    <property type="component" value="Unassembled WGS sequence"/>
</dbReference>
<dbReference type="GO" id="GO:0022857">
    <property type="term" value="F:transmembrane transporter activity"/>
    <property type="evidence" value="ECO:0007669"/>
    <property type="project" value="InterPro"/>
</dbReference>
<evidence type="ECO:0000256" key="3">
    <source>
        <dbReference type="ARBA" id="ARBA00022692"/>
    </source>
</evidence>
<evidence type="ECO:0000256" key="4">
    <source>
        <dbReference type="ARBA" id="ARBA00022989"/>
    </source>
</evidence>
<evidence type="ECO:0000256" key="6">
    <source>
        <dbReference type="SAM" id="MobiDB-lite"/>
    </source>
</evidence>
<dbReference type="PANTHER" id="PTHR42826">
    <property type="entry name" value="DICARBOXYLATE TRANSPORTER 2.1, CHLOROPLASTIC"/>
    <property type="match status" value="1"/>
</dbReference>
<comment type="subcellular location">
    <subcellularLocation>
        <location evidence="1">Membrane</location>
        <topology evidence="1">Multi-pass membrane protein</topology>
    </subcellularLocation>
</comment>
<feature type="transmembrane region" description="Helical" evidence="7">
    <location>
        <begin position="28"/>
        <end position="45"/>
    </location>
</feature>
<evidence type="ECO:0000313" key="9">
    <source>
        <dbReference type="Proteomes" id="UP000254545"/>
    </source>
</evidence>
<reference evidence="8 9" key="1">
    <citation type="submission" date="2018-06" db="EMBL/GenBank/DDBJ databases">
        <authorList>
            <consortium name="Pathogen Informatics"/>
            <person name="Doyle S."/>
        </authorList>
    </citation>
    <scope>NUCLEOTIDE SEQUENCE [LARGE SCALE GENOMIC DNA]</scope>
    <source>
        <strain evidence="8 9">NCTC9177</strain>
    </source>
</reference>
<dbReference type="AlphaFoldDB" id="A0A7H4M9A2"/>
<evidence type="ECO:0000256" key="1">
    <source>
        <dbReference type="ARBA" id="ARBA00004141"/>
    </source>
</evidence>
<evidence type="ECO:0000256" key="5">
    <source>
        <dbReference type="ARBA" id="ARBA00023136"/>
    </source>
</evidence>
<evidence type="ECO:0000256" key="7">
    <source>
        <dbReference type="SAM" id="Phobius"/>
    </source>
</evidence>
<dbReference type="InterPro" id="IPR001898">
    <property type="entry name" value="SLC13A/DASS"/>
</dbReference>
<feature type="transmembrane region" description="Helical" evidence="7">
    <location>
        <begin position="52"/>
        <end position="72"/>
    </location>
</feature>
<evidence type="ECO:0000313" key="8">
    <source>
        <dbReference type="EMBL" id="STS86902.1"/>
    </source>
</evidence>
<keyword evidence="4 7" id="KW-1133">Transmembrane helix</keyword>
<protein>
    <submittedName>
        <fullName evidence="8">Anion transporter</fullName>
    </submittedName>
</protein>
<dbReference type="Pfam" id="PF00939">
    <property type="entry name" value="Na_sulph_symp"/>
    <property type="match status" value="1"/>
</dbReference>
<dbReference type="EMBL" id="UGKR01000003">
    <property type="protein sequence ID" value="STS86902.1"/>
    <property type="molecule type" value="Genomic_DNA"/>
</dbReference>
<comment type="caution">
    <text evidence="8">The sequence shown here is derived from an EMBL/GenBank/DDBJ whole genome shotgun (WGS) entry which is preliminary data.</text>
</comment>
<organism evidence="8 9">
    <name type="scientific">Klebsiella variicola</name>
    <dbReference type="NCBI Taxonomy" id="244366"/>
    <lineage>
        <taxon>Bacteria</taxon>
        <taxon>Pseudomonadati</taxon>
        <taxon>Pseudomonadota</taxon>
        <taxon>Gammaproteobacteria</taxon>
        <taxon>Enterobacterales</taxon>
        <taxon>Enterobacteriaceae</taxon>
        <taxon>Klebsiella/Raoultella group</taxon>
        <taxon>Klebsiella</taxon>
        <taxon>Klebsiella pneumoniae complex</taxon>
    </lineage>
</organism>
<feature type="transmembrane region" description="Helical" evidence="7">
    <location>
        <begin position="5"/>
        <end position="22"/>
    </location>
</feature>
<name>A0A7H4M9A2_KLEVA</name>
<proteinExistence type="inferred from homology"/>
<feature type="region of interest" description="Disordered" evidence="6">
    <location>
        <begin position="173"/>
        <end position="198"/>
    </location>
</feature>
<keyword evidence="5 7" id="KW-0472">Membrane</keyword>
<gene>
    <name evidence="8" type="primary">ybhI_1</name>
    <name evidence="8" type="ORF">NCTC9177_00674</name>
</gene>
<dbReference type="InterPro" id="IPR030676">
    <property type="entry name" value="CitT-rel"/>
</dbReference>
<comment type="similarity">
    <text evidence="2">Belongs to the SLC13A/DASS transporter (TC 2.A.47) family. DIT1 subfamily.</text>
</comment>
<dbReference type="GO" id="GO:0016020">
    <property type="term" value="C:membrane"/>
    <property type="evidence" value="ECO:0007669"/>
    <property type="project" value="UniProtKB-SubCell"/>
</dbReference>
<accession>A0A7H4M9A2</accession>
<feature type="transmembrane region" description="Helical" evidence="7">
    <location>
        <begin position="78"/>
        <end position="98"/>
    </location>
</feature>
<evidence type="ECO:0000256" key="2">
    <source>
        <dbReference type="ARBA" id="ARBA00007349"/>
    </source>
</evidence>
<sequence length="198" mass="21958">MLYLKLLPIIFFPVLFWIIPHPEGVAAPTWHMVGIYLAMLCGLVLRPFTDAVIMLIILGFASLVLDPGPLFAGFGSPMVWFIISAFIICKAFVITGLGKRIAYLLLKRYGKNTLTLGYLMMVTDTVLAPATGSNMSRSGGITYPIFRNIAEALGSKPDDGSRKNRCLSDYPDVRRLDGDLQPVPDRDGHQLDHRFISQ</sequence>
<keyword evidence="3 7" id="KW-0812">Transmembrane</keyword>